<gene>
    <name evidence="1" type="ORF">L1987_23333</name>
</gene>
<dbReference type="Proteomes" id="UP001056120">
    <property type="component" value="Linkage Group LG08"/>
</dbReference>
<reference evidence="1 2" key="2">
    <citation type="journal article" date="2022" name="Mol. Ecol. Resour.">
        <title>The genomes of chicory, endive, great burdock and yacon provide insights into Asteraceae paleo-polyploidization history and plant inulin production.</title>
        <authorList>
            <person name="Fan W."/>
            <person name="Wang S."/>
            <person name="Wang H."/>
            <person name="Wang A."/>
            <person name="Jiang F."/>
            <person name="Liu H."/>
            <person name="Zhao H."/>
            <person name="Xu D."/>
            <person name="Zhang Y."/>
        </authorList>
    </citation>
    <scope>NUCLEOTIDE SEQUENCE [LARGE SCALE GENOMIC DNA]</scope>
    <source>
        <strain evidence="2">cv. Yunnan</strain>
        <tissue evidence="1">Leaves</tissue>
    </source>
</reference>
<evidence type="ECO:0000313" key="1">
    <source>
        <dbReference type="EMBL" id="KAI3807406.1"/>
    </source>
</evidence>
<organism evidence="1 2">
    <name type="scientific">Smallanthus sonchifolius</name>
    <dbReference type="NCBI Taxonomy" id="185202"/>
    <lineage>
        <taxon>Eukaryota</taxon>
        <taxon>Viridiplantae</taxon>
        <taxon>Streptophyta</taxon>
        <taxon>Embryophyta</taxon>
        <taxon>Tracheophyta</taxon>
        <taxon>Spermatophyta</taxon>
        <taxon>Magnoliopsida</taxon>
        <taxon>eudicotyledons</taxon>
        <taxon>Gunneridae</taxon>
        <taxon>Pentapetalae</taxon>
        <taxon>asterids</taxon>
        <taxon>campanulids</taxon>
        <taxon>Asterales</taxon>
        <taxon>Asteraceae</taxon>
        <taxon>Asteroideae</taxon>
        <taxon>Heliantheae alliance</taxon>
        <taxon>Millerieae</taxon>
        <taxon>Smallanthus</taxon>
    </lineage>
</organism>
<reference evidence="2" key="1">
    <citation type="journal article" date="2022" name="Mol. Ecol. Resour.">
        <title>The genomes of chicory, endive, great burdock and yacon provide insights into Asteraceae palaeo-polyploidization history and plant inulin production.</title>
        <authorList>
            <person name="Fan W."/>
            <person name="Wang S."/>
            <person name="Wang H."/>
            <person name="Wang A."/>
            <person name="Jiang F."/>
            <person name="Liu H."/>
            <person name="Zhao H."/>
            <person name="Xu D."/>
            <person name="Zhang Y."/>
        </authorList>
    </citation>
    <scope>NUCLEOTIDE SEQUENCE [LARGE SCALE GENOMIC DNA]</scope>
    <source>
        <strain evidence="2">cv. Yunnan</strain>
    </source>
</reference>
<keyword evidence="2" id="KW-1185">Reference proteome</keyword>
<protein>
    <submittedName>
        <fullName evidence="1">Uncharacterized protein</fullName>
    </submittedName>
</protein>
<sequence length="794" mass="90078">MYRWTFRLQLKEQRSMEYDCSPSPAKRRNISRENHTDRSESNKVQKTEEISNTDVVVEQGYAFNDGEESLMEGIEIDRCDFEQENNKSMDKILVEESKLDATKASLMEDIRIDRCDFEQENNKSKNKIVVEESKSDATEASLMDGIQIDRCDFEQENNKSMDKIVMEESKLDATEANDNQIKNEDNFCGDNGHSHYKKKLLVLDVNGLLVDIVADPDEAYEPDTIIGSKAVFKRPFCDEFLKFCFERFNVGVWTSRTRRNIEQVLKFLAINTQQLLFCWDQFHCTQTGFNTIENSGKPLVLKELKKLWEKKDRNLPWDRGVYNESNTIFLDDSPYKALRNPPYTAIFPHSYSYRDTQDNGLGPNGDLRNYLERLAASDNVQKFIEQNPFGQQPITYDDESWYFYRKIIGPTKPKAGPSRSRRKLIIIEAGGLLVDIATDPREGFKADTMQGSRAVFKRPYCDEFLQFCFKRFNVGLWTSTSRYNMEGTLDFLMGDAQHKLLFCWDASHCTNTGFSTVENSCKTIFLKELRKLWEKKDPNLPWEIGEYDESNTLLVESTPHKALLNPPHTAIFPHPYRYWNTEDNSLGPKGDLRVYLEKLAASENVQKFVSDNPFGIRPITEKNLSWRYYKRVIDAFPSKFKARANGLVSAQCKNSSEPKPDTALAAPTLLEPKAESTTVLAAPTLLEPKAEPTTVLAAPTLLEPKAEPTTVLAAPTLLEPKAEPTTVLAAPTLLEPKAESTTVSAAPTLSEPKAESTTVSAAPTLPETDITTTSDAQILLEPETNTTTVLSAPN</sequence>
<dbReference type="EMBL" id="CM042025">
    <property type="protein sequence ID" value="KAI3807406.1"/>
    <property type="molecule type" value="Genomic_DNA"/>
</dbReference>
<name>A0ACB9IIU3_9ASTR</name>
<accession>A0ACB9IIU3</accession>
<comment type="caution">
    <text evidence="1">The sequence shown here is derived from an EMBL/GenBank/DDBJ whole genome shotgun (WGS) entry which is preliminary data.</text>
</comment>
<proteinExistence type="predicted"/>
<evidence type="ECO:0000313" key="2">
    <source>
        <dbReference type="Proteomes" id="UP001056120"/>
    </source>
</evidence>